<gene>
    <name evidence="1" type="ORF">G7024_16110</name>
</gene>
<name>A0AA40RTW2_STUST</name>
<dbReference type="Proteomes" id="UP001138621">
    <property type="component" value="Unassembled WGS sequence"/>
</dbReference>
<reference evidence="1" key="1">
    <citation type="submission" date="2020-02" db="EMBL/GenBank/DDBJ databases">
        <title>Synteny-based analysis reveals conserved mechanism for high triclosan tolerance in Pseudomonas, as well as instances of horizontal transfer.</title>
        <authorList>
            <person name="Mcfarland A.G."/>
            <person name="Bertucci H.K."/>
            <person name="Litmann E."/>
            <person name="Shen J."/>
            <person name="Huttenhower C."/>
            <person name="Hartmann E.M."/>
        </authorList>
    </citation>
    <scope>NUCLEOTIDE SEQUENCE</scope>
    <source>
        <strain evidence="1">109A1</strain>
    </source>
</reference>
<dbReference type="RefSeq" id="WP_181121623.1">
    <property type="nucleotide sequence ID" value="NZ_JAAMRD010000014.1"/>
</dbReference>
<proteinExistence type="predicted"/>
<comment type="caution">
    <text evidence="1">The sequence shown here is derived from an EMBL/GenBank/DDBJ whole genome shotgun (WGS) entry which is preliminary data.</text>
</comment>
<evidence type="ECO:0000313" key="2">
    <source>
        <dbReference type="Proteomes" id="UP001138621"/>
    </source>
</evidence>
<protein>
    <submittedName>
        <fullName evidence="1">Uncharacterized protein</fullName>
    </submittedName>
</protein>
<sequence length="76" mass="8326">MKSNPIFEANDTVVSRGNPFWMTVKEVNPSTGRCRCYFGTSANYAGSFTEDELEFYGGAELLGQRAPRALAGRTPS</sequence>
<evidence type="ECO:0000313" key="1">
    <source>
        <dbReference type="EMBL" id="MBA1305916.1"/>
    </source>
</evidence>
<dbReference type="EMBL" id="JAAMRD010000014">
    <property type="protein sequence ID" value="MBA1305916.1"/>
    <property type="molecule type" value="Genomic_DNA"/>
</dbReference>
<organism evidence="1 2">
    <name type="scientific">Stutzerimonas stutzeri</name>
    <name type="common">Pseudomonas stutzeri</name>
    <dbReference type="NCBI Taxonomy" id="316"/>
    <lineage>
        <taxon>Bacteria</taxon>
        <taxon>Pseudomonadati</taxon>
        <taxon>Pseudomonadota</taxon>
        <taxon>Gammaproteobacteria</taxon>
        <taxon>Pseudomonadales</taxon>
        <taxon>Pseudomonadaceae</taxon>
        <taxon>Stutzerimonas</taxon>
    </lineage>
</organism>
<accession>A0AA40RTW2</accession>
<dbReference type="AlphaFoldDB" id="A0AA40RTW2"/>